<comment type="caution">
    <text evidence="8">The sequence shown here is derived from an EMBL/GenBank/DDBJ whole genome shotgun (WGS) entry which is preliminary data.</text>
</comment>
<reference evidence="8 9" key="1">
    <citation type="submission" date="2018-08" db="EMBL/GenBank/DDBJ databases">
        <title>Draft genome sequence of Psychrilyobacter sp. strain SD5 isolated from Black Sea water.</title>
        <authorList>
            <person name="Yadav S."/>
            <person name="Villanueva L."/>
            <person name="Damste J.S.S."/>
        </authorList>
    </citation>
    <scope>NUCLEOTIDE SEQUENCE [LARGE SCALE GENOMIC DNA]</scope>
    <source>
        <strain evidence="8 9">SD5</strain>
    </source>
</reference>
<keyword evidence="9" id="KW-1185">Reference proteome</keyword>
<dbReference type="Pfam" id="PF00710">
    <property type="entry name" value="Asparaginase"/>
    <property type="match status" value="1"/>
</dbReference>
<dbReference type="InterPro" id="IPR027475">
    <property type="entry name" value="Asparaginase/glutaminase_AS2"/>
</dbReference>
<feature type="active site" evidence="5">
    <location>
        <position position="90"/>
    </location>
</feature>
<dbReference type="InterPro" id="IPR027474">
    <property type="entry name" value="L-asparaginase_N"/>
</dbReference>
<dbReference type="PIRSF" id="PIRSF001220">
    <property type="entry name" value="L-ASNase_gatD"/>
    <property type="match status" value="1"/>
</dbReference>
<dbReference type="PIRSF" id="PIRSF500176">
    <property type="entry name" value="L_ASNase"/>
    <property type="match status" value="1"/>
</dbReference>
<dbReference type="PROSITE" id="PS51732">
    <property type="entry name" value="ASN_GLN_ASE_3"/>
    <property type="match status" value="1"/>
</dbReference>
<evidence type="ECO:0000256" key="5">
    <source>
        <dbReference type="PROSITE-ProRule" id="PRU10100"/>
    </source>
</evidence>
<dbReference type="PRINTS" id="PR00139">
    <property type="entry name" value="ASNGLNASE"/>
</dbReference>
<evidence type="ECO:0000256" key="2">
    <source>
        <dbReference type="ARBA" id="ARBA00012920"/>
    </source>
</evidence>
<dbReference type="PANTHER" id="PTHR11707">
    <property type="entry name" value="L-ASPARAGINASE"/>
    <property type="match status" value="1"/>
</dbReference>
<dbReference type="PROSITE" id="PS00917">
    <property type="entry name" value="ASN_GLN_ASE_2"/>
    <property type="match status" value="1"/>
</dbReference>
<name>A0ABX9KJX5_9FUSO</name>
<dbReference type="InterPro" id="IPR020827">
    <property type="entry name" value="Asparaginase/glutaminase_AS1"/>
</dbReference>
<dbReference type="GO" id="GO:0004067">
    <property type="term" value="F:asparaginase activity"/>
    <property type="evidence" value="ECO:0007669"/>
    <property type="project" value="UniProtKB-EC"/>
</dbReference>
<feature type="active site" evidence="4">
    <location>
        <position position="12"/>
    </location>
</feature>
<sequence length="461" mass="51243">MKKVLVINTGGTIGMVHIEKGNPLSPLKPAEDWNEIAANYPLLNNFDTGYIQVKELIDSSDMNPDIWIEIAQIIEESYDKYCGFVVLHGTDTMAFTASALSFMLNNLSKPVILTGSQVPLENPRSDALQNLVTAIQIAGSELYNISLVPEVSIFFRDHLLRGNRSRKLDASNYYGFSTPNYPNLGVAGSEIKIDNSKIRKPSEKEFFVDYSMDTNVLVFDIFPGFNPEILKNIFKTNDIKGLILKTYGNGNAPTSDAFVSVIEEIVKSGVTVVNISQCPTGMVKMGLYDASTRLLDAGVVSGMDLTPEAAIAKLMHLLGRGMDNKSIGNAIQLDICGEQSLDLLTYRLDDANEGVTSKSFEIVLSKEIDPSKIKRTRFRVRNISSSDPIDLRVSIKGETELPLKNSIKTLTRDGETADFLISFDHSTAQILEKGTKIYFNMESQRKISWDRVVFEIFIDKY</sequence>
<evidence type="ECO:0000256" key="1">
    <source>
        <dbReference type="ARBA" id="ARBA00010518"/>
    </source>
</evidence>
<dbReference type="InterPro" id="IPR006033">
    <property type="entry name" value="AsnA_fam"/>
</dbReference>
<dbReference type="Gene3D" id="3.40.50.40">
    <property type="match status" value="1"/>
</dbReference>
<evidence type="ECO:0000259" key="6">
    <source>
        <dbReference type="Pfam" id="PF00710"/>
    </source>
</evidence>
<dbReference type="Gene3D" id="3.40.50.1170">
    <property type="entry name" value="L-asparaginase, N-terminal domain"/>
    <property type="match status" value="1"/>
</dbReference>
<dbReference type="Proteomes" id="UP000263486">
    <property type="component" value="Unassembled WGS sequence"/>
</dbReference>
<comment type="similarity">
    <text evidence="1">Belongs to the asparaginase 1 family.</text>
</comment>
<evidence type="ECO:0000256" key="3">
    <source>
        <dbReference type="ARBA" id="ARBA00022801"/>
    </source>
</evidence>
<dbReference type="EMBL" id="QUAJ01000004">
    <property type="protein sequence ID" value="REI42444.1"/>
    <property type="molecule type" value="Genomic_DNA"/>
</dbReference>
<keyword evidence="3 8" id="KW-0378">Hydrolase</keyword>
<dbReference type="Pfam" id="PF17763">
    <property type="entry name" value="Asparaginase_C"/>
    <property type="match status" value="1"/>
</dbReference>
<dbReference type="EC" id="3.5.1.1" evidence="2"/>
<dbReference type="InterPro" id="IPR036152">
    <property type="entry name" value="Asp/glu_Ase-like_sf"/>
</dbReference>
<dbReference type="SMART" id="SM00870">
    <property type="entry name" value="Asparaginase"/>
    <property type="match status" value="1"/>
</dbReference>
<feature type="domain" description="L-asparaginase N-terminal" evidence="6">
    <location>
        <begin position="3"/>
        <end position="197"/>
    </location>
</feature>
<dbReference type="InterPro" id="IPR037152">
    <property type="entry name" value="L-asparaginase_N_sf"/>
</dbReference>
<dbReference type="SUPFAM" id="SSF53774">
    <property type="entry name" value="Glutaminase/Asparaginase"/>
    <property type="match status" value="1"/>
</dbReference>
<evidence type="ECO:0000259" key="7">
    <source>
        <dbReference type="Pfam" id="PF17763"/>
    </source>
</evidence>
<dbReference type="InterPro" id="IPR027473">
    <property type="entry name" value="L-asparaginase_C"/>
</dbReference>
<protein>
    <recommendedName>
        <fullName evidence="2">asparaginase</fullName>
        <ecNumber evidence="2">3.5.1.1</ecNumber>
    </recommendedName>
</protein>
<dbReference type="InterPro" id="IPR041725">
    <property type="entry name" value="L-asparaginase_I"/>
</dbReference>
<dbReference type="CDD" id="cd08963">
    <property type="entry name" value="L-asparaginase_I"/>
    <property type="match status" value="1"/>
</dbReference>
<feature type="domain" description="Asparaginase/glutaminase C-terminal" evidence="7">
    <location>
        <begin position="215"/>
        <end position="328"/>
    </location>
</feature>
<evidence type="ECO:0000256" key="4">
    <source>
        <dbReference type="PROSITE-ProRule" id="PRU10099"/>
    </source>
</evidence>
<gene>
    <name evidence="8" type="ORF">DYH56_03565</name>
</gene>
<organism evidence="8 9">
    <name type="scientific">Psychrilyobacter piezotolerans</name>
    <dbReference type="NCBI Taxonomy" id="2293438"/>
    <lineage>
        <taxon>Bacteria</taxon>
        <taxon>Fusobacteriati</taxon>
        <taxon>Fusobacteriota</taxon>
        <taxon>Fusobacteriia</taxon>
        <taxon>Fusobacteriales</taxon>
        <taxon>Fusobacteriaceae</taxon>
        <taxon>Psychrilyobacter</taxon>
    </lineage>
</organism>
<dbReference type="InterPro" id="IPR006034">
    <property type="entry name" value="Asparaginase/glutaminase-like"/>
</dbReference>
<accession>A0ABX9KJX5</accession>
<evidence type="ECO:0000313" key="8">
    <source>
        <dbReference type="EMBL" id="REI42444.1"/>
    </source>
</evidence>
<dbReference type="SFLD" id="SFLDS00057">
    <property type="entry name" value="Glutaminase/Asparaginase"/>
    <property type="match status" value="1"/>
</dbReference>
<dbReference type="NCBIfam" id="TIGR00519">
    <property type="entry name" value="asnASE_I"/>
    <property type="match status" value="1"/>
</dbReference>
<evidence type="ECO:0000313" key="9">
    <source>
        <dbReference type="Proteomes" id="UP000263486"/>
    </source>
</evidence>
<dbReference type="InterPro" id="IPR040919">
    <property type="entry name" value="Asparaginase_C"/>
</dbReference>
<proteinExistence type="inferred from homology"/>
<dbReference type="PANTHER" id="PTHR11707:SF28">
    <property type="entry name" value="60 KDA LYSOPHOSPHOLIPASE"/>
    <property type="match status" value="1"/>
</dbReference>
<dbReference type="PROSITE" id="PS00144">
    <property type="entry name" value="ASN_GLN_ASE_1"/>
    <property type="match status" value="1"/>
</dbReference>
<dbReference type="RefSeq" id="WP_114641485.1">
    <property type="nucleotide sequence ID" value="NZ_JAACIO010000004.1"/>
</dbReference>